<evidence type="ECO:0000259" key="1">
    <source>
        <dbReference type="Pfam" id="PF01370"/>
    </source>
</evidence>
<proteinExistence type="predicted"/>
<dbReference type="RefSeq" id="WP_275581597.1">
    <property type="nucleotide sequence ID" value="NZ_JAFBBP010000001.1"/>
</dbReference>
<dbReference type="InterPro" id="IPR001509">
    <property type="entry name" value="Epimerase_deHydtase"/>
</dbReference>
<name>A0ABS2M0J4_9ACTN</name>
<dbReference type="Pfam" id="PF01370">
    <property type="entry name" value="Epimerase"/>
    <property type="match status" value="1"/>
</dbReference>
<protein>
    <submittedName>
        <fullName evidence="2">Nucleoside-diphosphate-sugar epimerase</fullName>
    </submittedName>
</protein>
<accession>A0ABS2M0J4</accession>
<dbReference type="InterPro" id="IPR036291">
    <property type="entry name" value="NAD(P)-bd_dom_sf"/>
</dbReference>
<dbReference type="Proteomes" id="UP000764837">
    <property type="component" value="Unassembled WGS sequence"/>
</dbReference>
<evidence type="ECO:0000313" key="3">
    <source>
        <dbReference type="Proteomes" id="UP000764837"/>
    </source>
</evidence>
<feature type="domain" description="NAD-dependent epimerase/dehydratase" evidence="1">
    <location>
        <begin position="3"/>
        <end position="33"/>
    </location>
</feature>
<comment type="caution">
    <text evidence="2">The sequence shown here is derived from an EMBL/GenBank/DDBJ whole genome shotgun (WGS) entry which is preliminary data.</text>
</comment>
<dbReference type="SUPFAM" id="SSF51735">
    <property type="entry name" value="NAD(P)-binding Rossmann-fold domains"/>
    <property type="match status" value="1"/>
</dbReference>
<gene>
    <name evidence="2" type="ORF">JOD64_005187</name>
</gene>
<organism evidence="2 3">
    <name type="scientific">Micromonospora luteifusca</name>
    <dbReference type="NCBI Taxonomy" id="709860"/>
    <lineage>
        <taxon>Bacteria</taxon>
        <taxon>Bacillati</taxon>
        <taxon>Actinomycetota</taxon>
        <taxon>Actinomycetes</taxon>
        <taxon>Micromonosporales</taxon>
        <taxon>Micromonosporaceae</taxon>
        <taxon>Micromonospora</taxon>
    </lineage>
</organism>
<reference evidence="2 3" key="1">
    <citation type="submission" date="2021-01" db="EMBL/GenBank/DDBJ databases">
        <title>Sequencing the genomes of 1000 actinobacteria strains.</title>
        <authorList>
            <person name="Klenk H.-P."/>
        </authorList>
    </citation>
    <scope>NUCLEOTIDE SEQUENCE [LARGE SCALE GENOMIC DNA]</scope>
    <source>
        <strain evidence="2 3">DSM 100204</strain>
    </source>
</reference>
<keyword evidence="3" id="KW-1185">Reference proteome</keyword>
<evidence type="ECO:0000313" key="2">
    <source>
        <dbReference type="EMBL" id="MBM7493965.1"/>
    </source>
</evidence>
<sequence length="44" mass="4574">MRIIVVGGASTIGRRLVPALRSNGHDVVVAGRTVHVDLTAQALP</sequence>
<dbReference type="EMBL" id="JAFBBP010000001">
    <property type="protein sequence ID" value="MBM7493965.1"/>
    <property type="molecule type" value="Genomic_DNA"/>
</dbReference>
<dbReference type="Gene3D" id="3.40.50.720">
    <property type="entry name" value="NAD(P)-binding Rossmann-like Domain"/>
    <property type="match status" value="1"/>
</dbReference>